<name>A0A0E9URJ6_ANGAN</name>
<proteinExistence type="predicted"/>
<accession>A0A0E9URJ6</accession>
<evidence type="ECO:0000313" key="1">
    <source>
        <dbReference type="EMBL" id="JAH68361.1"/>
    </source>
</evidence>
<reference evidence="1" key="1">
    <citation type="submission" date="2014-11" db="EMBL/GenBank/DDBJ databases">
        <authorList>
            <person name="Amaro Gonzalez C."/>
        </authorList>
    </citation>
    <scope>NUCLEOTIDE SEQUENCE</scope>
</reference>
<dbReference type="EMBL" id="GBXM01040216">
    <property type="protein sequence ID" value="JAH68361.1"/>
    <property type="molecule type" value="Transcribed_RNA"/>
</dbReference>
<sequence>MLLSLYAAPLAKLSIIYATCITYTYSSIENEALLF</sequence>
<reference evidence="1" key="2">
    <citation type="journal article" date="2015" name="Fish Shellfish Immunol.">
        <title>Early steps in the European eel (Anguilla anguilla)-Vibrio vulnificus interaction in the gills: Role of the RtxA13 toxin.</title>
        <authorList>
            <person name="Callol A."/>
            <person name="Pajuelo D."/>
            <person name="Ebbesson L."/>
            <person name="Teles M."/>
            <person name="MacKenzie S."/>
            <person name="Amaro C."/>
        </authorList>
    </citation>
    <scope>NUCLEOTIDE SEQUENCE</scope>
</reference>
<organism evidence="1">
    <name type="scientific">Anguilla anguilla</name>
    <name type="common">European freshwater eel</name>
    <name type="synonym">Muraena anguilla</name>
    <dbReference type="NCBI Taxonomy" id="7936"/>
    <lineage>
        <taxon>Eukaryota</taxon>
        <taxon>Metazoa</taxon>
        <taxon>Chordata</taxon>
        <taxon>Craniata</taxon>
        <taxon>Vertebrata</taxon>
        <taxon>Euteleostomi</taxon>
        <taxon>Actinopterygii</taxon>
        <taxon>Neopterygii</taxon>
        <taxon>Teleostei</taxon>
        <taxon>Anguilliformes</taxon>
        <taxon>Anguillidae</taxon>
        <taxon>Anguilla</taxon>
    </lineage>
</organism>
<protein>
    <submittedName>
        <fullName evidence="1">Uncharacterized protein</fullName>
    </submittedName>
</protein>
<dbReference type="AlphaFoldDB" id="A0A0E9URJ6"/>